<dbReference type="Gene3D" id="3.50.90.10">
    <property type="entry name" value="YerB-like"/>
    <property type="match status" value="1"/>
</dbReference>
<evidence type="ECO:0000313" key="5">
    <source>
        <dbReference type="Proteomes" id="UP001373196"/>
    </source>
</evidence>
<keyword evidence="1" id="KW-0732">Signal</keyword>
<organism evidence="4 5">
    <name type="scientific">Faecalibacterium wellingii</name>
    <dbReference type="NCBI Taxonomy" id="2929491"/>
    <lineage>
        <taxon>Bacteria</taxon>
        <taxon>Bacillati</taxon>
        <taxon>Bacillota</taxon>
        <taxon>Clostridia</taxon>
        <taxon>Eubacteriales</taxon>
        <taxon>Oscillospiraceae</taxon>
        <taxon>Faecalibacterium</taxon>
    </lineage>
</organism>
<comment type="caution">
    <text evidence="4">The sequence shown here is derived from an EMBL/GenBank/DDBJ whole genome shotgun (WGS) entry which is preliminary data.</text>
</comment>
<dbReference type="EMBL" id="JBBFGL010000001">
    <property type="protein sequence ID" value="MEJ5194800.1"/>
    <property type="molecule type" value="Genomic_DNA"/>
</dbReference>
<gene>
    <name evidence="4" type="ORF">WF834_01185</name>
</gene>
<feature type="signal peptide" evidence="1">
    <location>
        <begin position="1"/>
        <end position="31"/>
    </location>
</feature>
<protein>
    <submittedName>
        <fullName evidence="4">DUF3048 C-terminal domain-containing protein</fullName>
    </submittedName>
</protein>
<evidence type="ECO:0000256" key="1">
    <source>
        <dbReference type="SAM" id="SignalP"/>
    </source>
</evidence>
<evidence type="ECO:0000259" key="2">
    <source>
        <dbReference type="Pfam" id="PF11258"/>
    </source>
</evidence>
<reference evidence="4" key="1">
    <citation type="submission" date="2024-03" db="EMBL/GenBank/DDBJ databases">
        <authorList>
            <person name="Plomp N."/>
            <person name="Harmsen H.J."/>
        </authorList>
    </citation>
    <scope>NUCLEOTIDE SEQUENCE</scope>
    <source>
        <strain evidence="4">HTF-128</strain>
    </source>
</reference>
<dbReference type="RefSeq" id="WP_339394574.1">
    <property type="nucleotide sequence ID" value="NZ_JBBFGL010000001.1"/>
</dbReference>
<dbReference type="Pfam" id="PF17479">
    <property type="entry name" value="DUF3048_C"/>
    <property type="match status" value="1"/>
</dbReference>
<accession>A0AB35Y3B4</accession>
<evidence type="ECO:0000259" key="3">
    <source>
        <dbReference type="Pfam" id="PF17479"/>
    </source>
</evidence>
<feature type="domain" description="DUF3048" evidence="2">
    <location>
        <begin position="39"/>
        <end position="152"/>
    </location>
</feature>
<dbReference type="PROSITE" id="PS51257">
    <property type="entry name" value="PROKAR_LIPOPROTEIN"/>
    <property type="match status" value="1"/>
</dbReference>
<dbReference type="Proteomes" id="UP001373196">
    <property type="component" value="Unassembled WGS sequence"/>
</dbReference>
<name>A0AB35Y3B4_9FIRM</name>
<dbReference type="Pfam" id="PF11258">
    <property type="entry name" value="DUF3048"/>
    <property type="match status" value="1"/>
</dbReference>
<proteinExistence type="predicted"/>
<dbReference type="InterPro" id="IPR021416">
    <property type="entry name" value="DUF3048_N"/>
</dbReference>
<dbReference type="InterPro" id="IPR035328">
    <property type="entry name" value="DUF3048_C"/>
</dbReference>
<dbReference type="SUPFAM" id="SSF159774">
    <property type="entry name" value="YerB-like"/>
    <property type="match status" value="1"/>
</dbReference>
<sequence>MKRIWNLALGTAVLCAALLCGCTFNGSTAPAGSAPADPLTGQELQYPGERVAAVVIDNAPASTTQWGIGSASVVLEALTVNDRPTSLCLAYPSVSAMPTVGPVTLGQDLYWRLLSGQEVLPIQRGADQFARNYLDYYNLRAVDALEVGRNAFSCDDVWSGAPLWHTSGEEITSVLGRLNLSGALGDHGSSASSSASTAEDSSAIFALPALLPQAKEPRLPEPGSRNAEQVLINFAPQSTTGFAHDAASGSYGMLRADGSAQLDANTGTQARFDNLLVLYSASSLRDDGLTLDYDLSFGGGVWLNGGRLWHITWTQGTDSTFVFYDADGRPLSICTGRSYIAMVSSVTGQELTVLDSAGQNALN</sequence>
<feature type="chain" id="PRO_5044321855" evidence="1">
    <location>
        <begin position="32"/>
        <end position="363"/>
    </location>
</feature>
<evidence type="ECO:0000313" key="4">
    <source>
        <dbReference type="EMBL" id="MEJ5194800.1"/>
    </source>
</evidence>
<feature type="domain" description="DUF3048" evidence="3">
    <location>
        <begin position="232"/>
        <end position="340"/>
    </location>
</feature>
<dbReference type="InterPro" id="IPR023158">
    <property type="entry name" value="YerB-like_sf"/>
</dbReference>
<dbReference type="AlphaFoldDB" id="A0AB35Y3B4"/>